<comment type="caution">
    <text evidence="2">The sequence shown here is derived from an EMBL/GenBank/DDBJ whole genome shotgun (WGS) entry which is preliminary data.</text>
</comment>
<feature type="region of interest" description="Disordered" evidence="1">
    <location>
        <begin position="28"/>
        <end position="62"/>
    </location>
</feature>
<sequence length="83" mass="9141">MIKETKARPINKISNFRKIGEKLTRKVETVGRRGGGESCVHEGKKSGGGEDLTGGEERGMNGECDLVMIVSERRPGRPDHCHH</sequence>
<keyword evidence="3" id="KW-1185">Reference proteome</keyword>
<dbReference type="AlphaFoldDB" id="A0AAV5JIU9"/>
<name>A0AAV5JIU9_9ROSI</name>
<evidence type="ECO:0000256" key="1">
    <source>
        <dbReference type="SAM" id="MobiDB-lite"/>
    </source>
</evidence>
<protein>
    <submittedName>
        <fullName evidence="2">Uncharacterized protein</fullName>
    </submittedName>
</protein>
<feature type="compositionally biased region" description="Basic and acidic residues" evidence="1">
    <location>
        <begin position="28"/>
        <end position="48"/>
    </location>
</feature>
<evidence type="ECO:0000313" key="3">
    <source>
        <dbReference type="Proteomes" id="UP001054252"/>
    </source>
</evidence>
<dbReference type="EMBL" id="BPVZ01000041">
    <property type="protein sequence ID" value="GKV14464.1"/>
    <property type="molecule type" value="Genomic_DNA"/>
</dbReference>
<evidence type="ECO:0000313" key="2">
    <source>
        <dbReference type="EMBL" id="GKV14464.1"/>
    </source>
</evidence>
<reference evidence="2 3" key="1">
    <citation type="journal article" date="2021" name="Commun. Biol.">
        <title>The genome of Shorea leprosula (Dipterocarpaceae) highlights the ecological relevance of drought in aseasonal tropical rainforests.</title>
        <authorList>
            <person name="Ng K.K.S."/>
            <person name="Kobayashi M.J."/>
            <person name="Fawcett J.A."/>
            <person name="Hatakeyama M."/>
            <person name="Paape T."/>
            <person name="Ng C.H."/>
            <person name="Ang C.C."/>
            <person name="Tnah L.H."/>
            <person name="Lee C.T."/>
            <person name="Nishiyama T."/>
            <person name="Sese J."/>
            <person name="O'Brien M.J."/>
            <person name="Copetti D."/>
            <person name="Mohd Noor M.I."/>
            <person name="Ong R.C."/>
            <person name="Putra M."/>
            <person name="Sireger I.Z."/>
            <person name="Indrioko S."/>
            <person name="Kosugi Y."/>
            <person name="Izuno A."/>
            <person name="Isagi Y."/>
            <person name="Lee S.L."/>
            <person name="Shimizu K.K."/>
        </authorList>
    </citation>
    <scope>NUCLEOTIDE SEQUENCE [LARGE SCALE GENOMIC DNA]</scope>
    <source>
        <strain evidence="2">214</strain>
    </source>
</reference>
<accession>A0AAV5JIU9</accession>
<gene>
    <name evidence="2" type="ORF">SLEP1_g25344</name>
</gene>
<dbReference type="Proteomes" id="UP001054252">
    <property type="component" value="Unassembled WGS sequence"/>
</dbReference>
<organism evidence="2 3">
    <name type="scientific">Rubroshorea leprosula</name>
    <dbReference type="NCBI Taxonomy" id="152421"/>
    <lineage>
        <taxon>Eukaryota</taxon>
        <taxon>Viridiplantae</taxon>
        <taxon>Streptophyta</taxon>
        <taxon>Embryophyta</taxon>
        <taxon>Tracheophyta</taxon>
        <taxon>Spermatophyta</taxon>
        <taxon>Magnoliopsida</taxon>
        <taxon>eudicotyledons</taxon>
        <taxon>Gunneridae</taxon>
        <taxon>Pentapetalae</taxon>
        <taxon>rosids</taxon>
        <taxon>malvids</taxon>
        <taxon>Malvales</taxon>
        <taxon>Dipterocarpaceae</taxon>
        <taxon>Rubroshorea</taxon>
    </lineage>
</organism>
<proteinExistence type="predicted"/>